<evidence type="ECO:0000256" key="2">
    <source>
        <dbReference type="SAM" id="Phobius"/>
    </source>
</evidence>
<keyword evidence="2" id="KW-1133">Transmembrane helix</keyword>
<accession>A0ABP5BIK4</accession>
<dbReference type="Proteomes" id="UP001501116">
    <property type="component" value="Unassembled WGS sequence"/>
</dbReference>
<evidence type="ECO:0008006" key="5">
    <source>
        <dbReference type="Google" id="ProtNLM"/>
    </source>
</evidence>
<keyword evidence="4" id="KW-1185">Reference proteome</keyword>
<evidence type="ECO:0000256" key="1">
    <source>
        <dbReference type="SAM" id="MobiDB-lite"/>
    </source>
</evidence>
<sequence length="296" mass="31734">MCWIRIHPGGGGGTVLVVHPGSPQQPYQGGPHQQGGHPQQGYSQQYRQQNFPQPPYGYPQQGYGQGYPPPKKPKTGLIVGIAAGVVVVVLAVVAIVVFTGDDDGPSQAQPSAPPPAPPKPTAAPDKYTKLPTCQELASKLPDLPTLDAKTARSAPKEGSTYPEYLMSCSFRQEVPGASRDKVIGVDATMYTTDPRGNPAGTEEATGYFEAGIRNGNEEAKGLGIGDRAAWQRPVLDIPNQKPDCKLRVLDGNVELEVRENGIDDPEMNGRDWTDPVCRSATQARAKKFRDAILGEK</sequence>
<gene>
    <name evidence="3" type="ORF">GCM10009754_08910</name>
</gene>
<feature type="region of interest" description="Disordered" evidence="1">
    <location>
        <begin position="103"/>
        <end position="158"/>
    </location>
</feature>
<protein>
    <recommendedName>
        <fullName evidence="5">DUF3558 domain-containing protein</fullName>
    </recommendedName>
</protein>
<keyword evidence="2" id="KW-0472">Membrane</keyword>
<comment type="caution">
    <text evidence="3">The sequence shown here is derived from an EMBL/GenBank/DDBJ whole genome shotgun (WGS) entry which is preliminary data.</text>
</comment>
<feature type="transmembrane region" description="Helical" evidence="2">
    <location>
        <begin position="77"/>
        <end position="98"/>
    </location>
</feature>
<name>A0ABP5BIK4_9PSEU</name>
<evidence type="ECO:0000313" key="4">
    <source>
        <dbReference type="Proteomes" id="UP001501116"/>
    </source>
</evidence>
<organism evidence="3 4">
    <name type="scientific">Amycolatopsis minnesotensis</name>
    <dbReference type="NCBI Taxonomy" id="337894"/>
    <lineage>
        <taxon>Bacteria</taxon>
        <taxon>Bacillati</taxon>
        <taxon>Actinomycetota</taxon>
        <taxon>Actinomycetes</taxon>
        <taxon>Pseudonocardiales</taxon>
        <taxon>Pseudonocardiaceae</taxon>
        <taxon>Amycolatopsis</taxon>
    </lineage>
</organism>
<keyword evidence="2" id="KW-0812">Transmembrane</keyword>
<feature type="compositionally biased region" description="Pro residues" evidence="1">
    <location>
        <begin position="111"/>
        <end position="121"/>
    </location>
</feature>
<reference evidence="4" key="1">
    <citation type="journal article" date="2019" name="Int. J. Syst. Evol. Microbiol.">
        <title>The Global Catalogue of Microorganisms (GCM) 10K type strain sequencing project: providing services to taxonomists for standard genome sequencing and annotation.</title>
        <authorList>
            <consortium name="The Broad Institute Genomics Platform"/>
            <consortium name="The Broad Institute Genome Sequencing Center for Infectious Disease"/>
            <person name="Wu L."/>
            <person name="Ma J."/>
        </authorList>
    </citation>
    <scope>NUCLEOTIDE SEQUENCE [LARGE SCALE GENOMIC DNA]</scope>
    <source>
        <strain evidence="4">JCM 14545</strain>
    </source>
</reference>
<feature type="region of interest" description="Disordered" evidence="1">
    <location>
        <begin position="18"/>
        <end position="69"/>
    </location>
</feature>
<feature type="compositionally biased region" description="Low complexity" evidence="1">
    <location>
        <begin position="19"/>
        <end position="49"/>
    </location>
</feature>
<proteinExistence type="predicted"/>
<evidence type="ECO:0000313" key="3">
    <source>
        <dbReference type="EMBL" id="GAA1943701.1"/>
    </source>
</evidence>
<dbReference type="EMBL" id="BAAANN010000003">
    <property type="protein sequence ID" value="GAA1943701.1"/>
    <property type="molecule type" value="Genomic_DNA"/>
</dbReference>